<dbReference type="InterPro" id="IPR011059">
    <property type="entry name" value="Metal-dep_hydrolase_composite"/>
</dbReference>
<evidence type="ECO:0000259" key="1">
    <source>
        <dbReference type="Pfam" id="PF07969"/>
    </source>
</evidence>
<dbReference type="InterPro" id="IPR032466">
    <property type="entry name" value="Metal_Hydrolase"/>
</dbReference>
<sequence>MLTGGRVVSPAFPDATALVLQRGRDVDLGADAAARAAGSGALEVDLGGRLVTPAFVDAHVHCVQVGQVADGLDLHDAVSRTDVLERVAARVAARPGTRVLVGQGWDERGWPEPVPPTRAELDRAAPGVAVYLARVDVHSALVSSGLLERLPSLDGLPGATPEGWLTQDAHHACRGAMDRLFTDGERRAAVRAALTAAAAEGVATVHELGGAHLGPLQDLVRVAEEAAALGVRAVTYWGELAGEESLAAARAVGAVGLAGDLCVDGAVGSHTAALRAPYSDAGTRGVRYLDDDQITAHLIACTRAGVQAGFHCIGDDAVAAAVDRLRRAAAALGAVAVREARHRLEHVEMVAAEDLATLADLGVVASVQPAFDAAWGGPGELYEQRLGRRAETMNPFGDLHRAGVALALGTDAPVTPLAGWATVRDAVRHVRPDQRLPVPVAFDAATRGAHRAARDEAGGVLAVGRAADVAVWDADPDLLTRATGLPRLDPGEPLPVCVATLGAGRVIHSDPAALGKLPPCRRP</sequence>
<reference evidence="2" key="1">
    <citation type="submission" date="2020-02" db="EMBL/GenBank/DDBJ databases">
        <authorList>
            <person name="Meier V. D."/>
        </authorList>
    </citation>
    <scope>NUCLEOTIDE SEQUENCE</scope>
    <source>
        <strain evidence="2">AVDCRST_MAG48</strain>
    </source>
</reference>
<accession>A0A6J4KRC8</accession>
<dbReference type="AlphaFoldDB" id="A0A6J4KRC8"/>
<dbReference type="EMBL" id="CADCTS010000301">
    <property type="protein sequence ID" value="CAA9312009.1"/>
    <property type="molecule type" value="Genomic_DNA"/>
</dbReference>
<dbReference type="InterPro" id="IPR013108">
    <property type="entry name" value="Amidohydro_3"/>
</dbReference>
<dbReference type="Pfam" id="PF07969">
    <property type="entry name" value="Amidohydro_3"/>
    <property type="match status" value="1"/>
</dbReference>
<dbReference type="PANTHER" id="PTHR22642">
    <property type="entry name" value="IMIDAZOLONEPROPIONASE"/>
    <property type="match status" value="1"/>
</dbReference>
<feature type="domain" description="Amidohydrolase 3" evidence="1">
    <location>
        <begin position="43"/>
        <end position="507"/>
    </location>
</feature>
<dbReference type="PANTHER" id="PTHR22642:SF2">
    <property type="entry name" value="PROTEIN LONG AFTER FAR-RED 3"/>
    <property type="match status" value="1"/>
</dbReference>
<dbReference type="SUPFAM" id="SSF51338">
    <property type="entry name" value="Composite domain of metallo-dependent hydrolases"/>
    <property type="match status" value="1"/>
</dbReference>
<dbReference type="Gene3D" id="3.20.20.140">
    <property type="entry name" value="Metal-dependent hydrolases"/>
    <property type="match status" value="1"/>
</dbReference>
<dbReference type="Gene3D" id="2.30.40.10">
    <property type="entry name" value="Urease, subunit C, domain 1"/>
    <property type="match status" value="1"/>
</dbReference>
<name>A0A6J4KRC8_9ACTN</name>
<organism evidence="2">
    <name type="scientific">uncultured Friedmanniella sp</name>
    <dbReference type="NCBI Taxonomy" id="335381"/>
    <lineage>
        <taxon>Bacteria</taxon>
        <taxon>Bacillati</taxon>
        <taxon>Actinomycetota</taxon>
        <taxon>Actinomycetes</taxon>
        <taxon>Propionibacteriales</taxon>
        <taxon>Nocardioidaceae</taxon>
        <taxon>Friedmanniella</taxon>
        <taxon>environmental samples</taxon>
    </lineage>
</organism>
<dbReference type="SUPFAM" id="SSF51556">
    <property type="entry name" value="Metallo-dependent hydrolases"/>
    <property type="match status" value="1"/>
</dbReference>
<dbReference type="Gene3D" id="3.10.310.70">
    <property type="match status" value="1"/>
</dbReference>
<gene>
    <name evidence="2" type="ORF">AVDCRST_MAG48-2121</name>
</gene>
<proteinExistence type="predicted"/>
<evidence type="ECO:0000313" key="2">
    <source>
        <dbReference type="EMBL" id="CAA9312009.1"/>
    </source>
</evidence>
<protein>
    <submittedName>
        <fullName evidence="2">Exoenzymes regulatory protein AepA in lipid-linked oligosaccharide synthesis cluster</fullName>
    </submittedName>
</protein>
<dbReference type="GO" id="GO:0016810">
    <property type="term" value="F:hydrolase activity, acting on carbon-nitrogen (but not peptide) bonds"/>
    <property type="evidence" value="ECO:0007669"/>
    <property type="project" value="InterPro"/>
</dbReference>